<dbReference type="AlphaFoldDB" id="A0A2T7EV76"/>
<evidence type="ECO:0000313" key="2">
    <source>
        <dbReference type="EMBL" id="PUZ71727.1"/>
    </source>
</evidence>
<gene>
    <name evidence="2" type="ORF">GQ55_2G336800</name>
</gene>
<dbReference type="Gramene" id="PUZ71727">
    <property type="protein sequence ID" value="PUZ71727"/>
    <property type="gene ID" value="GQ55_2G336800"/>
</dbReference>
<keyword evidence="3" id="KW-1185">Reference proteome</keyword>
<dbReference type="Proteomes" id="UP000244336">
    <property type="component" value="Chromosome 2"/>
</dbReference>
<feature type="compositionally biased region" description="Low complexity" evidence="1">
    <location>
        <begin position="34"/>
        <end position="54"/>
    </location>
</feature>
<evidence type="ECO:0000313" key="3">
    <source>
        <dbReference type="Proteomes" id="UP000244336"/>
    </source>
</evidence>
<name>A0A2T7EV76_9POAL</name>
<sequence>MCVGVANRARSFKDDDPFHGASSPAQPELLSSLPSGSVVRRSASSSATTTPRARTSLSPLRFHVVLAPLAS</sequence>
<feature type="region of interest" description="Disordered" evidence="1">
    <location>
        <begin position="1"/>
        <end position="54"/>
    </location>
</feature>
<evidence type="ECO:0000256" key="1">
    <source>
        <dbReference type="SAM" id="MobiDB-lite"/>
    </source>
</evidence>
<protein>
    <submittedName>
        <fullName evidence="2">Uncharacterized protein</fullName>
    </submittedName>
</protein>
<dbReference type="EMBL" id="CM009750">
    <property type="protein sequence ID" value="PUZ71727.1"/>
    <property type="molecule type" value="Genomic_DNA"/>
</dbReference>
<accession>A0A2T7EV76</accession>
<organism evidence="2 3">
    <name type="scientific">Panicum hallii var. hallii</name>
    <dbReference type="NCBI Taxonomy" id="1504633"/>
    <lineage>
        <taxon>Eukaryota</taxon>
        <taxon>Viridiplantae</taxon>
        <taxon>Streptophyta</taxon>
        <taxon>Embryophyta</taxon>
        <taxon>Tracheophyta</taxon>
        <taxon>Spermatophyta</taxon>
        <taxon>Magnoliopsida</taxon>
        <taxon>Liliopsida</taxon>
        <taxon>Poales</taxon>
        <taxon>Poaceae</taxon>
        <taxon>PACMAD clade</taxon>
        <taxon>Panicoideae</taxon>
        <taxon>Panicodae</taxon>
        <taxon>Paniceae</taxon>
        <taxon>Panicinae</taxon>
        <taxon>Panicum</taxon>
        <taxon>Panicum sect. Panicum</taxon>
    </lineage>
</organism>
<reference evidence="2 3" key="1">
    <citation type="submission" date="2018-04" db="EMBL/GenBank/DDBJ databases">
        <title>WGS assembly of Panicum hallii var. hallii HAL2.</title>
        <authorList>
            <person name="Lovell J."/>
            <person name="Jenkins J."/>
            <person name="Lowry D."/>
            <person name="Mamidi S."/>
            <person name="Sreedasyam A."/>
            <person name="Weng X."/>
            <person name="Barry K."/>
            <person name="Bonette J."/>
            <person name="Campitelli B."/>
            <person name="Daum C."/>
            <person name="Gordon S."/>
            <person name="Gould B."/>
            <person name="Lipzen A."/>
            <person name="MacQueen A."/>
            <person name="Palacio-Mejia J."/>
            <person name="Plott C."/>
            <person name="Shakirov E."/>
            <person name="Shu S."/>
            <person name="Yoshinaga Y."/>
            <person name="Zane M."/>
            <person name="Rokhsar D."/>
            <person name="Grimwood J."/>
            <person name="Schmutz J."/>
            <person name="Juenger T."/>
        </authorList>
    </citation>
    <scope>NUCLEOTIDE SEQUENCE [LARGE SCALE GENOMIC DNA]</scope>
    <source>
        <strain evidence="3">cv. HAL2</strain>
    </source>
</reference>
<proteinExistence type="predicted"/>